<dbReference type="HOGENOM" id="CLU_2252758_0_0_1"/>
<dbReference type="Proteomes" id="UP000000305">
    <property type="component" value="Unassembled WGS sequence"/>
</dbReference>
<reference evidence="1 2" key="1">
    <citation type="journal article" date="2011" name="Science">
        <title>The ecoresponsive genome of Daphnia pulex.</title>
        <authorList>
            <person name="Colbourne J.K."/>
            <person name="Pfrender M.E."/>
            <person name="Gilbert D."/>
            <person name="Thomas W.K."/>
            <person name="Tucker A."/>
            <person name="Oakley T.H."/>
            <person name="Tokishita S."/>
            <person name="Aerts A."/>
            <person name="Arnold G.J."/>
            <person name="Basu M.K."/>
            <person name="Bauer D.J."/>
            <person name="Caceres C.E."/>
            <person name="Carmel L."/>
            <person name="Casola C."/>
            <person name="Choi J.H."/>
            <person name="Detter J.C."/>
            <person name="Dong Q."/>
            <person name="Dusheyko S."/>
            <person name="Eads B.D."/>
            <person name="Frohlich T."/>
            <person name="Geiler-Samerotte K.A."/>
            <person name="Gerlach D."/>
            <person name="Hatcher P."/>
            <person name="Jogdeo S."/>
            <person name="Krijgsveld J."/>
            <person name="Kriventseva E.V."/>
            <person name="Kultz D."/>
            <person name="Laforsch C."/>
            <person name="Lindquist E."/>
            <person name="Lopez J."/>
            <person name="Manak J.R."/>
            <person name="Muller J."/>
            <person name="Pangilinan J."/>
            <person name="Patwardhan R.P."/>
            <person name="Pitluck S."/>
            <person name="Pritham E.J."/>
            <person name="Rechtsteiner A."/>
            <person name="Rho M."/>
            <person name="Rogozin I.B."/>
            <person name="Sakarya O."/>
            <person name="Salamov A."/>
            <person name="Schaack S."/>
            <person name="Shapiro H."/>
            <person name="Shiga Y."/>
            <person name="Skalitzky C."/>
            <person name="Smith Z."/>
            <person name="Souvorov A."/>
            <person name="Sung W."/>
            <person name="Tang Z."/>
            <person name="Tsuchiya D."/>
            <person name="Tu H."/>
            <person name="Vos H."/>
            <person name="Wang M."/>
            <person name="Wolf Y.I."/>
            <person name="Yamagata H."/>
            <person name="Yamada T."/>
            <person name="Ye Y."/>
            <person name="Shaw J.R."/>
            <person name="Andrews J."/>
            <person name="Crease T.J."/>
            <person name="Tang H."/>
            <person name="Lucas S.M."/>
            <person name="Robertson H.M."/>
            <person name="Bork P."/>
            <person name="Koonin E.V."/>
            <person name="Zdobnov E.M."/>
            <person name="Grigoriev I.V."/>
            <person name="Lynch M."/>
            <person name="Boore J.L."/>
        </authorList>
    </citation>
    <scope>NUCLEOTIDE SEQUENCE [LARGE SCALE GENOMIC DNA]</scope>
</reference>
<name>E9HBU0_DAPPU</name>
<organism evidence="1 2">
    <name type="scientific">Daphnia pulex</name>
    <name type="common">Water flea</name>
    <dbReference type="NCBI Taxonomy" id="6669"/>
    <lineage>
        <taxon>Eukaryota</taxon>
        <taxon>Metazoa</taxon>
        <taxon>Ecdysozoa</taxon>
        <taxon>Arthropoda</taxon>
        <taxon>Crustacea</taxon>
        <taxon>Branchiopoda</taxon>
        <taxon>Diplostraca</taxon>
        <taxon>Cladocera</taxon>
        <taxon>Anomopoda</taxon>
        <taxon>Daphniidae</taxon>
        <taxon>Daphnia</taxon>
    </lineage>
</organism>
<accession>E9HBU0</accession>
<protein>
    <submittedName>
        <fullName evidence="1">Uncharacterized protein</fullName>
    </submittedName>
</protein>
<keyword evidence="2" id="KW-1185">Reference proteome</keyword>
<proteinExistence type="predicted"/>
<dbReference type="AlphaFoldDB" id="E9HBU0"/>
<evidence type="ECO:0000313" key="2">
    <source>
        <dbReference type="Proteomes" id="UP000000305"/>
    </source>
</evidence>
<dbReference type="KEGG" id="dpx:DAPPUDRAFT_228180"/>
<evidence type="ECO:0000313" key="1">
    <source>
        <dbReference type="EMBL" id="EFX70813.1"/>
    </source>
</evidence>
<dbReference type="EMBL" id="GL732617">
    <property type="protein sequence ID" value="EFX70813.1"/>
    <property type="molecule type" value="Genomic_DNA"/>
</dbReference>
<sequence length="104" mass="11739">MTRCQRPVASSPQMSGRVQKICKLEGGSFVLLHSYKVLFTRMVFNSIVRIYKAEIQNSGRTFDTYTFLGICTSASKARLTTSFIADPVRYDVRVRCSDGKLCKT</sequence>
<dbReference type="InParanoid" id="E9HBU0"/>
<gene>
    <name evidence="1" type="ORF">DAPPUDRAFT_228180</name>
</gene>